<organism evidence="1">
    <name type="scientific">Anguilla anguilla</name>
    <name type="common">European freshwater eel</name>
    <name type="synonym">Muraena anguilla</name>
    <dbReference type="NCBI Taxonomy" id="7936"/>
    <lineage>
        <taxon>Eukaryota</taxon>
        <taxon>Metazoa</taxon>
        <taxon>Chordata</taxon>
        <taxon>Craniata</taxon>
        <taxon>Vertebrata</taxon>
        <taxon>Euteleostomi</taxon>
        <taxon>Actinopterygii</taxon>
        <taxon>Neopterygii</taxon>
        <taxon>Teleostei</taxon>
        <taxon>Anguilliformes</taxon>
        <taxon>Anguillidae</taxon>
        <taxon>Anguilla</taxon>
    </lineage>
</organism>
<accession>A0A0E9QKL1</accession>
<proteinExistence type="predicted"/>
<dbReference type="AlphaFoldDB" id="A0A0E9QKL1"/>
<sequence>MNVISSLLTQDKLANLLQI</sequence>
<protein>
    <submittedName>
        <fullName evidence="1">Uncharacterized protein</fullName>
    </submittedName>
</protein>
<reference evidence="1" key="1">
    <citation type="submission" date="2014-11" db="EMBL/GenBank/DDBJ databases">
        <authorList>
            <person name="Amaro Gonzalez C."/>
        </authorList>
    </citation>
    <scope>NUCLEOTIDE SEQUENCE</scope>
</reference>
<reference evidence="1" key="2">
    <citation type="journal article" date="2015" name="Fish Shellfish Immunol.">
        <title>Early steps in the European eel (Anguilla anguilla)-Vibrio vulnificus interaction in the gills: Role of the RtxA13 toxin.</title>
        <authorList>
            <person name="Callol A."/>
            <person name="Pajuelo D."/>
            <person name="Ebbesson L."/>
            <person name="Teles M."/>
            <person name="MacKenzie S."/>
            <person name="Amaro C."/>
        </authorList>
    </citation>
    <scope>NUCLEOTIDE SEQUENCE</scope>
</reference>
<dbReference type="EMBL" id="GBXM01091525">
    <property type="protein sequence ID" value="JAH17052.1"/>
    <property type="molecule type" value="Transcribed_RNA"/>
</dbReference>
<evidence type="ECO:0000313" key="1">
    <source>
        <dbReference type="EMBL" id="JAH17052.1"/>
    </source>
</evidence>
<name>A0A0E9QKL1_ANGAN</name>